<dbReference type="EMBL" id="CP035532">
    <property type="protein sequence ID" value="QBA19745.1"/>
    <property type="molecule type" value="Genomic_DNA"/>
</dbReference>
<proteinExistence type="predicted"/>
<accession>A0A411DHB2</accession>
<organism evidence="1">
    <name type="scientific">Chryseobacterium indologenes</name>
    <name type="common">Flavobacterium indologenes</name>
    <dbReference type="NCBI Taxonomy" id="253"/>
    <lineage>
        <taxon>Bacteria</taxon>
        <taxon>Pseudomonadati</taxon>
        <taxon>Bacteroidota</taxon>
        <taxon>Flavobacteriia</taxon>
        <taxon>Flavobacteriales</taxon>
        <taxon>Weeksellaceae</taxon>
        <taxon>Chryseobacterium group</taxon>
        <taxon>Chryseobacterium</taxon>
    </lineage>
</organism>
<protein>
    <submittedName>
        <fullName evidence="1">Uncharacterized protein</fullName>
    </submittedName>
</protein>
<evidence type="ECO:0000313" key="1">
    <source>
        <dbReference type="EMBL" id="QBA19745.1"/>
    </source>
</evidence>
<dbReference type="AlphaFoldDB" id="A0A411DHB2"/>
<sequence length="240" mass="28234">MFDDYYNKLYFAFNTPIEKFKTLDFDYYRDFYVENDTQVDKNIVKSIIESRVNPFYAGLLKICEIAQRGLGQNRAEKNVEEFFSWMENDLGFMLGSEYRLAIQIFGGNSEYRKMLRFGSKKEIILKEAMKTAWDIFHSKVSTNNELLSELVSRNVRAIFVTKDAKLSDLLAPKIGEYIRVSNTKVSLIDLEDYPKIYSQDFITKMNKKTAKLGRERLFRQDDINDDYVKSLITDLENKLK</sequence>
<gene>
    <name evidence="1" type="ORF">EU348_00615</name>
</gene>
<reference evidence="1" key="1">
    <citation type="submission" date="2019-01" db="EMBL/GenBank/DDBJ databases">
        <title>Whole Genome Sequencing for Putative Detection of Antimicrobial Resistance and Potential Virulence Factors in Chryseobacterium indologenes isolated from Nile Tilapia in Tanzania.</title>
        <authorList>
            <person name="Mwega E."/>
            <person name="Mutoloki S."/>
            <person name="Mugimba K."/>
            <person name="Colquhoun D."/>
            <person name="Mdegela R."/>
            <person name="Evensen O."/>
            <person name="Wasteson Y."/>
        </authorList>
    </citation>
    <scope>NUCLEOTIDE SEQUENCE [LARGE SCALE GENOMIC DNA]</scope>
    <source>
        <strain evidence="1">StR 01</strain>
    </source>
</reference>
<name>A0A411DHB2_CHRID</name>